<reference evidence="8" key="2">
    <citation type="submission" date="2014-06" db="EMBL/GenBank/DDBJ databases">
        <title>The complete genome of Blastobotrys (Arxula) adeninivorans LS3 - a yeast of biotechnological interest.</title>
        <authorList>
            <person name="Kunze G."/>
            <person name="Gaillardin C."/>
            <person name="Czernicka M."/>
            <person name="Durrens P."/>
            <person name="Martin T."/>
            <person name="Boer E."/>
            <person name="Gabaldon T."/>
            <person name="Cruz J."/>
            <person name="Talla E."/>
            <person name="Marck C."/>
            <person name="Goffeau A."/>
            <person name="Barbe V."/>
            <person name="Baret P."/>
            <person name="Baronian K."/>
            <person name="Beier S."/>
            <person name="Bleykasten C."/>
            <person name="Bode R."/>
            <person name="Casaregola S."/>
            <person name="Despons L."/>
            <person name="Fairhead C."/>
            <person name="Giersberg M."/>
            <person name="Gierski P."/>
            <person name="Hahnel U."/>
            <person name="Hartmann A."/>
            <person name="Jankowska D."/>
            <person name="Jubin C."/>
            <person name="Jung P."/>
            <person name="Lafontaine I."/>
            <person name="Leh-Louis V."/>
            <person name="Lemaire M."/>
            <person name="Marcet-Houben M."/>
            <person name="Mascher M."/>
            <person name="Morel G."/>
            <person name="Richard G.-F."/>
            <person name="Riechen J."/>
            <person name="Sacerdot C."/>
            <person name="Sarkar A."/>
            <person name="Savel G."/>
            <person name="Schacherer J."/>
            <person name="Sherman D."/>
            <person name="Straub M.-L."/>
            <person name="Stein N."/>
            <person name="Thierry A."/>
            <person name="Trautwein-Schult A."/>
            <person name="Westhof E."/>
            <person name="Worch S."/>
            <person name="Dujon B."/>
            <person name="Souciet J.-L."/>
            <person name="Wincker P."/>
            <person name="Scholz U."/>
            <person name="Neuveglise N."/>
        </authorList>
    </citation>
    <scope>NUCLEOTIDE SEQUENCE</scope>
    <source>
        <strain evidence="8">LS3</strain>
    </source>
</reference>
<feature type="signal peptide" evidence="7">
    <location>
        <begin position="1"/>
        <end position="26"/>
    </location>
</feature>
<dbReference type="PIRSF" id="PIRSF018153">
    <property type="entry name" value="Glyco_trans_15"/>
    <property type="match status" value="1"/>
</dbReference>
<feature type="chain" id="PRO_5001591894" evidence="7">
    <location>
        <begin position="27"/>
        <end position="367"/>
    </location>
</feature>
<organism evidence="8">
    <name type="scientific">Blastobotrys adeninivorans</name>
    <name type="common">Yeast</name>
    <name type="synonym">Arxula adeninivorans</name>
    <dbReference type="NCBI Taxonomy" id="409370"/>
    <lineage>
        <taxon>Eukaryota</taxon>
        <taxon>Fungi</taxon>
        <taxon>Dikarya</taxon>
        <taxon>Ascomycota</taxon>
        <taxon>Saccharomycotina</taxon>
        <taxon>Dipodascomycetes</taxon>
        <taxon>Dipodascales</taxon>
        <taxon>Trichomonascaceae</taxon>
        <taxon>Blastobotrys</taxon>
    </lineage>
</organism>
<reference evidence="8" key="1">
    <citation type="submission" date="2014-02" db="EMBL/GenBank/DDBJ databases">
        <authorList>
            <person name="Genoscope - CEA"/>
        </authorList>
    </citation>
    <scope>NUCLEOTIDE SEQUENCE</scope>
    <source>
        <strain evidence="8">LS3</strain>
    </source>
</reference>
<protein>
    <submittedName>
        <fullName evidence="8">ARAD1C38566p</fullName>
    </submittedName>
</protein>
<evidence type="ECO:0000256" key="5">
    <source>
        <dbReference type="ARBA" id="ARBA00022968"/>
    </source>
</evidence>
<dbReference type="FunFam" id="3.90.550.10:FF:000051">
    <property type="entry name" value="Alpha-1,2-mannosyltransferase (Ktr4)"/>
    <property type="match status" value="1"/>
</dbReference>
<evidence type="ECO:0000256" key="6">
    <source>
        <dbReference type="PIRSR" id="PIRSR018153-1"/>
    </source>
</evidence>
<dbReference type="PhylomeDB" id="A0A060T434"/>
<accession>A0A060T434</accession>
<evidence type="ECO:0000256" key="3">
    <source>
        <dbReference type="ARBA" id="ARBA00022676"/>
    </source>
</evidence>
<dbReference type="Pfam" id="PF01793">
    <property type="entry name" value="Glyco_transf_15"/>
    <property type="match status" value="1"/>
</dbReference>
<dbReference type="PANTHER" id="PTHR31121">
    <property type="entry name" value="ALPHA-1,2 MANNOSYLTRANSFERASE KTR1"/>
    <property type="match status" value="1"/>
</dbReference>
<dbReference type="GO" id="GO:0005794">
    <property type="term" value="C:Golgi apparatus"/>
    <property type="evidence" value="ECO:0007669"/>
    <property type="project" value="TreeGrafter"/>
</dbReference>
<comment type="subcellular location">
    <subcellularLocation>
        <location evidence="1">Membrane</location>
        <topology evidence="1">Single-pass type II membrane protein</topology>
    </subcellularLocation>
</comment>
<dbReference type="GO" id="GO:0006493">
    <property type="term" value="P:protein O-linked glycosylation"/>
    <property type="evidence" value="ECO:0007669"/>
    <property type="project" value="TreeGrafter"/>
</dbReference>
<dbReference type="PANTHER" id="PTHR31121:SF6">
    <property type="entry name" value="ALPHA-1,2 MANNOSYLTRANSFERASE KTR1"/>
    <property type="match status" value="1"/>
</dbReference>
<name>A0A060T434_BLAAD</name>
<keyword evidence="5" id="KW-0735">Signal-anchor</keyword>
<dbReference type="GO" id="GO:0000032">
    <property type="term" value="P:cell wall mannoprotein biosynthetic process"/>
    <property type="evidence" value="ECO:0007669"/>
    <property type="project" value="TreeGrafter"/>
</dbReference>
<keyword evidence="7" id="KW-0732">Signal</keyword>
<gene>
    <name evidence="8" type="ORF">GNLVRS02_ARAD1C38566g</name>
</gene>
<dbReference type="Gene3D" id="3.90.550.10">
    <property type="entry name" value="Spore Coat Polysaccharide Biosynthesis Protein SpsA, Chain A"/>
    <property type="match status" value="1"/>
</dbReference>
<keyword evidence="3" id="KW-0328">Glycosyltransferase</keyword>
<evidence type="ECO:0000256" key="2">
    <source>
        <dbReference type="ARBA" id="ARBA00007677"/>
    </source>
</evidence>
<comment type="similarity">
    <text evidence="2">Belongs to the glycosyltransferase 15 family.</text>
</comment>
<sequence length="367" mass="43964">MLHSRVIVWLLGTFLMGALLVKLWSAEKSAIREINHHPSLHGSKLDGRENATFITLAQNSDLEKLMTPIQAVEDRFNHKYHYDWVFLNNKPFSDEFKQTVSRIVSGEAKFGTIEKEHWSYPDWIDQQKAAQDRKKLEEENVIYGGSESYRHMCRFESGFFFQHELMKDYKYYWRVEPETELLCDIDYDVFEFMRKNKKKYGWTLSITEWEKTIPTLWKTTKEFLDKHPDYVHPNAMKKFVSEQDDLDKYTLCHFWSNFEVADMDFWRDTVYQEYFNHLDKSGGFFYERWGDAPVHSIAAALFMDQDEVHFFDDIGYRHPPFQHCPNFQEERGLKCHCAPSWSFDWHDSSCLRTYIDAKGLEHPKDYH</sequence>
<dbReference type="InterPro" id="IPR002685">
    <property type="entry name" value="Glyco_trans_15"/>
</dbReference>
<dbReference type="InterPro" id="IPR029044">
    <property type="entry name" value="Nucleotide-diphossugar_trans"/>
</dbReference>
<dbReference type="EMBL" id="HG937693">
    <property type="protein sequence ID" value="CDP35569.1"/>
    <property type="molecule type" value="Genomic_DNA"/>
</dbReference>
<evidence type="ECO:0000256" key="4">
    <source>
        <dbReference type="ARBA" id="ARBA00022679"/>
    </source>
</evidence>
<evidence type="ECO:0000256" key="1">
    <source>
        <dbReference type="ARBA" id="ARBA00004606"/>
    </source>
</evidence>
<keyword evidence="4" id="KW-0808">Transferase</keyword>
<dbReference type="GO" id="GO:0000026">
    <property type="term" value="F:alpha-1,2-mannosyltransferase activity"/>
    <property type="evidence" value="ECO:0007669"/>
    <property type="project" value="TreeGrafter"/>
</dbReference>
<proteinExistence type="inferred from homology"/>
<evidence type="ECO:0000256" key="7">
    <source>
        <dbReference type="SAM" id="SignalP"/>
    </source>
</evidence>
<keyword evidence="5" id="KW-0812">Transmembrane</keyword>
<dbReference type="GO" id="GO:0006487">
    <property type="term" value="P:protein N-linked glycosylation"/>
    <property type="evidence" value="ECO:0007669"/>
    <property type="project" value="TreeGrafter"/>
</dbReference>
<dbReference type="GO" id="GO:0016020">
    <property type="term" value="C:membrane"/>
    <property type="evidence" value="ECO:0007669"/>
    <property type="project" value="UniProtKB-SubCell"/>
</dbReference>
<dbReference type="AlphaFoldDB" id="A0A060T434"/>
<dbReference type="SUPFAM" id="SSF53448">
    <property type="entry name" value="Nucleotide-diphospho-sugar transferases"/>
    <property type="match status" value="1"/>
</dbReference>
<evidence type="ECO:0000313" key="8">
    <source>
        <dbReference type="EMBL" id="CDP35569.1"/>
    </source>
</evidence>
<feature type="active site" description="Nucleophile" evidence="6">
    <location>
        <position position="259"/>
    </location>
</feature>